<evidence type="ECO:0000256" key="11">
    <source>
        <dbReference type="ARBA" id="ARBA00048988"/>
    </source>
</evidence>
<sequence>MFAAVIVGVNSKDVNRLFDYKIPDRLTDVIKVGHRVFVPFGPRHVQAYVMSIHDDTGVPEDKVKEIVKVMDVEPVLTDELVELSKKLANYYIEPYISVIETILPVALKTKSKKVLMLDDSASGEAKFIYESYAVNGELETKSLHTRDLAKLMPYIDTGEIYEDILIKQHTRKKIQKGVRSLYLNKAPLERAPKQYEALHVIEDSNEPVLLADLKAQGYSEALVRELEKKGYVEKLDMIVERDPYESAVFEADYEKELTGEQTAAFNSINNALNNREDETFLLHGITGSGKTEVYLQLIQTALNNGRDAIMLVPEIALTPQMVNRFKARFGDDVAVLHSALSHGEKYDEWRKIQSGRARVSVGARSSIFAPFKNIGIIIIDEEHETTYKQSERPMYHAAEVAKLRSEYHHCPVVLGSATPSLESYARSSKEVYKRFELTHRPGMQQVPKAEIVDMSDEHKDGNSGILSRRLEAAIQDRIDRGEQTVLLLNRRGFANFQICQNCGHVPQCPNCDISLTYHKNNSSLLCHYCSYEEQVTRKCADCGSTDVTFRGTGTQKVEEILRDVFNVDIIRMDVDTTQRKGAHEQLLSRFESDNVPILLGTQMIAKGLDYPNVTLVGVLNADTMLNLPDFRANERTFQLLTQVAGRAGRHELPGEVIFQTYNPEHYAITLAMTNNYTEFYDREMQFRKFARYSPYYFHILFTVSAERIHDCLEATTDIHKTLVDNVSESCIIIGPSPSPIERIKNKNRFQILLKYKREPELKHVLDALDEKYTQIYKKTGLSLKIDVDPQYIM</sequence>
<comment type="function">
    <text evidence="12">Initiates the restart of stalled replication forks, which reloads the replicative helicase on sites other than the origin of replication. Recognizes and binds to abandoned replication forks and remodels them to uncover a helicase loading site. Promotes assembly of the primosome at these replication forks.</text>
</comment>
<dbReference type="GO" id="GO:0006310">
    <property type="term" value="P:DNA recombination"/>
    <property type="evidence" value="ECO:0007669"/>
    <property type="project" value="InterPro"/>
</dbReference>
<dbReference type="SMART" id="SM00490">
    <property type="entry name" value="HELICc"/>
    <property type="match status" value="1"/>
</dbReference>
<reference evidence="15 16" key="1">
    <citation type="submission" date="2014-07" db="EMBL/GenBank/DDBJ databases">
        <authorList>
            <person name="Urmite Genomes Urmite Genomes"/>
        </authorList>
    </citation>
    <scope>NUCLEOTIDE SEQUENCE [LARGE SCALE GENOMIC DNA]</scope>
    <source>
        <strain evidence="15 16">13MG44_air</strain>
    </source>
</reference>
<dbReference type="HOGENOM" id="CLU_013353_3_1_9"/>
<dbReference type="PROSITE" id="PS51192">
    <property type="entry name" value="HELICASE_ATP_BIND_1"/>
    <property type="match status" value="1"/>
</dbReference>
<proteinExistence type="inferred from homology"/>
<evidence type="ECO:0000259" key="13">
    <source>
        <dbReference type="PROSITE" id="PS51192"/>
    </source>
</evidence>
<dbReference type="GO" id="GO:0016887">
    <property type="term" value="F:ATP hydrolysis activity"/>
    <property type="evidence" value="ECO:0007669"/>
    <property type="project" value="RHEA"/>
</dbReference>
<evidence type="ECO:0000313" key="15">
    <source>
        <dbReference type="EMBL" id="CDZ99461.1"/>
    </source>
</evidence>
<dbReference type="GO" id="GO:0006269">
    <property type="term" value="P:DNA replication, synthesis of primer"/>
    <property type="evidence" value="ECO:0007669"/>
    <property type="project" value="UniProtKB-KW"/>
</dbReference>
<feature type="binding site" evidence="12">
    <location>
        <position position="511"/>
    </location>
    <ligand>
        <name>Zn(2+)</name>
        <dbReference type="ChEBI" id="CHEBI:29105"/>
        <label>2</label>
    </ligand>
</feature>
<dbReference type="HAMAP" id="MF_00983">
    <property type="entry name" value="PriA"/>
    <property type="match status" value="1"/>
</dbReference>
<keyword evidence="1 12" id="KW-0639">Primosome</keyword>
<evidence type="ECO:0000256" key="12">
    <source>
        <dbReference type="HAMAP-Rule" id="MF_00983"/>
    </source>
</evidence>
<feature type="binding site" evidence="12">
    <location>
        <position position="499"/>
    </location>
    <ligand>
        <name>Zn(2+)</name>
        <dbReference type="ChEBI" id="CHEBI:29105"/>
        <label>1</label>
    </ligand>
</feature>
<keyword evidence="7 12" id="KW-0862">Zinc</keyword>
<evidence type="ECO:0000256" key="6">
    <source>
        <dbReference type="ARBA" id="ARBA00022806"/>
    </source>
</evidence>
<keyword evidence="6 12" id="KW-0347">Helicase</keyword>
<dbReference type="EC" id="5.6.2.4" evidence="12"/>
<dbReference type="Gene3D" id="3.40.50.300">
    <property type="entry name" value="P-loop containing nucleotide triphosphate hydrolases"/>
    <property type="match status" value="2"/>
</dbReference>
<comment type="catalytic activity">
    <reaction evidence="11 12">
        <text>ATP + H2O = ADP + phosphate + H(+)</text>
        <dbReference type="Rhea" id="RHEA:13065"/>
        <dbReference type="ChEBI" id="CHEBI:15377"/>
        <dbReference type="ChEBI" id="CHEBI:15378"/>
        <dbReference type="ChEBI" id="CHEBI:30616"/>
        <dbReference type="ChEBI" id="CHEBI:43474"/>
        <dbReference type="ChEBI" id="CHEBI:456216"/>
        <dbReference type="EC" id="5.6.2.4"/>
    </reaction>
</comment>
<evidence type="ECO:0000313" key="16">
    <source>
        <dbReference type="Proteomes" id="UP000044136"/>
    </source>
</evidence>
<dbReference type="NCBIfam" id="NF004066">
    <property type="entry name" value="PRK05580.1-3"/>
    <property type="match status" value="1"/>
</dbReference>
<dbReference type="GO" id="GO:0003677">
    <property type="term" value="F:DNA binding"/>
    <property type="evidence" value="ECO:0007669"/>
    <property type="project" value="UniProtKB-UniRule"/>
</dbReference>
<dbReference type="Pfam" id="PF18074">
    <property type="entry name" value="PriA_C"/>
    <property type="match status" value="1"/>
</dbReference>
<dbReference type="RefSeq" id="WP_035808043.1">
    <property type="nucleotide sequence ID" value="NZ_CCSE01000001.1"/>
</dbReference>
<feature type="binding site" evidence="12">
    <location>
        <position position="539"/>
    </location>
    <ligand>
        <name>Zn(2+)</name>
        <dbReference type="ChEBI" id="CHEBI:29105"/>
        <label>1</label>
    </ligand>
</feature>
<dbReference type="OrthoDB" id="9759544at2"/>
<feature type="domain" description="Helicase C-terminal" evidence="14">
    <location>
        <begin position="534"/>
        <end position="695"/>
    </location>
</feature>
<evidence type="ECO:0000256" key="7">
    <source>
        <dbReference type="ARBA" id="ARBA00022833"/>
    </source>
</evidence>
<keyword evidence="2 12" id="KW-0235">DNA replication</keyword>
<evidence type="ECO:0000256" key="5">
    <source>
        <dbReference type="ARBA" id="ARBA00022801"/>
    </source>
</evidence>
<dbReference type="FunFam" id="3.40.50.300:FF:000489">
    <property type="entry name" value="Primosome assembly protein PriA"/>
    <property type="match status" value="1"/>
</dbReference>
<dbReference type="SUPFAM" id="SSF52540">
    <property type="entry name" value="P-loop containing nucleoside triphosphate hydrolases"/>
    <property type="match status" value="2"/>
</dbReference>
<evidence type="ECO:0000256" key="10">
    <source>
        <dbReference type="ARBA" id="ARBA00023235"/>
    </source>
</evidence>
<dbReference type="eggNOG" id="COG1198">
    <property type="taxonomic scope" value="Bacteria"/>
</dbReference>
<dbReference type="PROSITE" id="PS51194">
    <property type="entry name" value="HELICASE_CTER"/>
    <property type="match status" value="1"/>
</dbReference>
<feature type="domain" description="Helicase ATP-binding" evidence="13">
    <location>
        <begin position="271"/>
        <end position="437"/>
    </location>
</feature>
<dbReference type="GO" id="GO:0005524">
    <property type="term" value="F:ATP binding"/>
    <property type="evidence" value="ECO:0007669"/>
    <property type="project" value="UniProtKB-UniRule"/>
</dbReference>
<dbReference type="CDD" id="cd17929">
    <property type="entry name" value="DEXHc_priA"/>
    <property type="match status" value="1"/>
</dbReference>
<comment type="catalytic activity">
    <reaction evidence="12">
        <text>Couples ATP hydrolysis with the unwinding of duplex DNA by translocating in the 3'-5' direction.</text>
        <dbReference type="EC" id="5.6.2.4"/>
    </reaction>
</comment>
<protein>
    <recommendedName>
        <fullName evidence="12">Replication restart protein PriA</fullName>
    </recommendedName>
    <alternativeName>
        <fullName evidence="12">ATP-dependent DNA helicase PriA</fullName>
        <ecNumber evidence="12">5.6.2.4</ecNumber>
    </alternativeName>
    <alternativeName>
        <fullName evidence="12">DNA 3'-5' helicase PriA</fullName>
    </alternativeName>
</protein>
<dbReference type="Pfam" id="PF00270">
    <property type="entry name" value="DEAD"/>
    <property type="match status" value="1"/>
</dbReference>
<evidence type="ECO:0000256" key="3">
    <source>
        <dbReference type="ARBA" id="ARBA00022723"/>
    </source>
</evidence>
<dbReference type="InterPro" id="IPR041236">
    <property type="entry name" value="PriA_C"/>
</dbReference>
<feature type="binding site" evidence="12">
    <location>
        <position position="542"/>
    </location>
    <ligand>
        <name>Zn(2+)</name>
        <dbReference type="ChEBI" id="CHEBI:29105"/>
        <label>1</label>
    </ligand>
</feature>
<dbReference type="InterPro" id="IPR042115">
    <property type="entry name" value="PriA_3primeBD_sf"/>
</dbReference>
<keyword evidence="5 12" id="KW-0378">Hydrolase</keyword>
<dbReference type="SMART" id="SM00487">
    <property type="entry name" value="DEXDc"/>
    <property type="match status" value="1"/>
</dbReference>
<dbReference type="GO" id="GO:0008270">
    <property type="term" value="F:zinc ion binding"/>
    <property type="evidence" value="ECO:0007669"/>
    <property type="project" value="UniProtKB-UniRule"/>
</dbReference>
<keyword evidence="8 12" id="KW-0067">ATP-binding</keyword>
<keyword evidence="16" id="KW-1185">Reference proteome</keyword>
<dbReference type="GO" id="GO:0043138">
    <property type="term" value="F:3'-5' DNA helicase activity"/>
    <property type="evidence" value="ECO:0007669"/>
    <property type="project" value="UniProtKB-EC"/>
</dbReference>
<dbReference type="GO" id="GO:0006270">
    <property type="term" value="P:DNA replication initiation"/>
    <property type="evidence" value="ECO:0007669"/>
    <property type="project" value="TreeGrafter"/>
</dbReference>
<evidence type="ECO:0000256" key="1">
    <source>
        <dbReference type="ARBA" id="ARBA00022515"/>
    </source>
</evidence>
<dbReference type="Pfam" id="PF00271">
    <property type="entry name" value="Helicase_C"/>
    <property type="match status" value="1"/>
</dbReference>
<feature type="binding site" evidence="12">
    <location>
        <position position="508"/>
    </location>
    <ligand>
        <name>Zn(2+)</name>
        <dbReference type="ChEBI" id="CHEBI:29105"/>
        <label>2</label>
    </ligand>
</feature>
<name>A0A078M424_9STAP</name>
<dbReference type="STRING" id="1461582.BN1048_00481"/>
<dbReference type="PANTHER" id="PTHR30580:SF0">
    <property type="entry name" value="PRIMOSOMAL PROTEIN N"/>
    <property type="match status" value="1"/>
</dbReference>
<dbReference type="GO" id="GO:1990077">
    <property type="term" value="C:primosome complex"/>
    <property type="evidence" value="ECO:0007669"/>
    <property type="project" value="UniProtKB-UniRule"/>
</dbReference>
<dbReference type="Gene3D" id="3.40.1440.60">
    <property type="entry name" value="PriA, 3(prime) DNA-binding domain"/>
    <property type="match status" value="1"/>
</dbReference>
<keyword evidence="3 12" id="KW-0479">Metal-binding</keyword>
<comment type="cofactor">
    <cofactor evidence="12">
        <name>Zn(2+)</name>
        <dbReference type="ChEBI" id="CHEBI:29105"/>
    </cofactor>
    <text evidence="12">Binds 2 zinc ions per subunit.</text>
</comment>
<dbReference type="GO" id="GO:0006302">
    <property type="term" value="P:double-strand break repair"/>
    <property type="evidence" value="ECO:0007669"/>
    <property type="project" value="InterPro"/>
</dbReference>
<dbReference type="InterPro" id="IPR040498">
    <property type="entry name" value="PriA_CRR"/>
</dbReference>
<comment type="subunit">
    <text evidence="12">Component of the replication restart primosome.</text>
</comment>
<keyword evidence="10 12" id="KW-0413">Isomerase</keyword>
<feature type="binding site" evidence="12">
    <location>
        <position position="526"/>
    </location>
    <ligand>
        <name>Zn(2+)</name>
        <dbReference type="ChEBI" id="CHEBI:29105"/>
        <label>2</label>
    </ligand>
</feature>
<gene>
    <name evidence="12 15" type="primary">priA</name>
    <name evidence="15" type="ORF">BN1048_00481</name>
</gene>
<dbReference type="FunFam" id="3.40.1440.60:FF:000001">
    <property type="entry name" value="Primosomal protein N"/>
    <property type="match status" value="1"/>
</dbReference>
<dbReference type="InterPro" id="IPR005259">
    <property type="entry name" value="PriA"/>
</dbReference>
<accession>A0A078M424</accession>
<dbReference type="InterPro" id="IPR014001">
    <property type="entry name" value="Helicase_ATP-bd"/>
</dbReference>
<evidence type="ECO:0000256" key="2">
    <source>
        <dbReference type="ARBA" id="ARBA00022705"/>
    </source>
</evidence>
<evidence type="ECO:0000256" key="9">
    <source>
        <dbReference type="ARBA" id="ARBA00023125"/>
    </source>
</evidence>
<dbReference type="EMBL" id="CCSE01000001">
    <property type="protein sequence ID" value="CDZ99461.1"/>
    <property type="molecule type" value="Genomic_DNA"/>
</dbReference>
<dbReference type="PANTHER" id="PTHR30580">
    <property type="entry name" value="PRIMOSOMAL PROTEIN N"/>
    <property type="match status" value="1"/>
</dbReference>
<evidence type="ECO:0000259" key="14">
    <source>
        <dbReference type="PROSITE" id="PS51194"/>
    </source>
</evidence>
<keyword evidence="9 12" id="KW-0238">DNA-binding</keyword>
<dbReference type="AlphaFoldDB" id="A0A078M424"/>
<evidence type="ECO:0000256" key="8">
    <source>
        <dbReference type="ARBA" id="ARBA00022840"/>
    </source>
</evidence>
<dbReference type="Proteomes" id="UP000044136">
    <property type="component" value="Unassembled WGS sequence"/>
</dbReference>
<dbReference type="Pfam" id="PF18319">
    <property type="entry name" value="Zn_ribbon_PriA"/>
    <property type="match status" value="1"/>
</dbReference>
<feature type="binding site" evidence="12">
    <location>
        <position position="529"/>
    </location>
    <ligand>
        <name>Zn(2+)</name>
        <dbReference type="ChEBI" id="CHEBI:29105"/>
        <label>2</label>
    </ligand>
</feature>
<dbReference type="InterPro" id="IPR041222">
    <property type="entry name" value="PriA_3primeBD"/>
</dbReference>
<feature type="binding site" evidence="12">
    <location>
        <position position="502"/>
    </location>
    <ligand>
        <name>Zn(2+)</name>
        <dbReference type="ChEBI" id="CHEBI:29105"/>
        <label>1</label>
    </ligand>
</feature>
<dbReference type="CDD" id="cd18804">
    <property type="entry name" value="SF2_C_priA"/>
    <property type="match status" value="1"/>
</dbReference>
<evidence type="ECO:0000256" key="4">
    <source>
        <dbReference type="ARBA" id="ARBA00022741"/>
    </source>
</evidence>
<dbReference type="NCBIfam" id="TIGR00595">
    <property type="entry name" value="priA"/>
    <property type="match status" value="1"/>
</dbReference>
<dbReference type="Pfam" id="PF17764">
    <property type="entry name" value="PriA_3primeBD"/>
    <property type="match status" value="1"/>
</dbReference>
<comment type="similarity">
    <text evidence="12">Belongs to the helicase family. PriA subfamily.</text>
</comment>
<organism evidence="15 16">
    <name type="scientific">Jeotgalicoccus saudimassiliensis</name>
    <dbReference type="NCBI Taxonomy" id="1461582"/>
    <lineage>
        <taxon>Bacteria</taxon>
        <taxon>Bacillati</taxon>
        <taxon>Bacillota</taxon>
        <taxon>Bacilli</taxon>
        <taxon>Bacillales</taxon>
        <taxon>Staphylococcaceae</taxon>
        <taxon>Jeotgalicoccus</taxon>
    </lineage>
</organism>
<dbReference type="InterPro" id="IPR011545">
    <property type="entry name" value="DEAD/DEAH_box_helicase_dom"/>
</dbReference>
<dbReference type="InterPro" id="IPR001650">
    <property type="entry name" value="Helicase_C-like"/>
</dbReference>
<keyword evidence="4 12" id="KW-0547">Nucleotide-binding</keyword>
<dbReference type="InterPro" id="IPR027417">
    <property type="entry name" value="P-loop_NTPase"/>
</dbReference>